<gene>
    <name evidence="2" type="ORF">FB559_8041</name>
</gene>
<dbReference type="GO" id="GO:0005975">
    <property type="term" value="P:carbohydrate metabolic process"/>
    <property type="evidence" value="ECO:0007669"/>
    <property type="project" value="UniProtKB-ARBA"/>
</dbReference>
<accession>A0A543C107</accession>
<evidence type="ECO:0008006" key="4">
    <source>
        <dbReference type="Google" id="ProtNLM"/>
    </source>
</evidence>
<keyword evidence="1" id="KW-1133">Transmembrane helix</keyword>
<dbReference type="AlphaFoldDB" id="A0A543C107"/>
<keyword evidence="3" id="KW-1185">Reference proteome</keyword>
<keyword evidence="1" id="KW-0472">Membrane</keyword>
<evidence type="ECO:0000256" key="1">
    <source>
        <dbReference type="SAM" id="Phobius"/>
    </source>
</evidence>
<feature type="transmembrane region" description="Helical" evidence="1">
    <location>
        <begin position="278"/>
        <end position="302"/>
    </location>
</feature>
<dbReference type="InterPro" id="IPR013783">
    <property type="entry name" value="Ig-like_fold"/>
</dbReference>
<name>A0A543C107_9ACTN</name>
<comment type="caution">
    <text evidence="2">The sequence shown here is derived from an EMBL/GenBank/DDBJ whole genome shotgun (WGS) entry which is preliminary data.</text>
</comment>
<proteinExistence type="predicted"/>
<dbReference type="Gene3D" id="2.60.40.10">
    <property type="entry name" value="Immunoglobulins"/>
    <property type="match status" value="1"/>
</dbReference>
<dbReference type="RefSeq" id="WP_141962719.1">
    <property type="nucleotide sequence ID" value="NZ_VFOZ01000002.1"/>
</dbReference>
<dbReference type="OrthoDB" id="3514952at2"/>
<organism evidence="2 3">
    <name type="scientific">Actinoallomurus bryophytorum</name>
    <dbReference type="NCBI Taxonomy" id="1490222"/>
    <lineage>
        <taxon>Bacteria</taxon>
        <taxon>Bacillati</taxon>
        <taxon>Actinomycetota</taxon>
        <taxon>Actinomycetes</taxon>
        <taxon>Streptosporangiales</taxon>
        <taxon>Thermomonosporaceae</taxon>
        <taxon>Actinoallomurus</taxon>
    </lineage>
</organism>
<dbReference type="EMBL" id="VFOZ01000002">
    <property type="protein sequence ID" value="TQL90728.1"/>
    <property type="molecule type" value="Genomic_DNA"/>
</dbReference>
<reference evidence="2 3" key="1">
    <citation type="submission" date="2019-06" db="EMBL/GenBank/DDBJ databases">
        <title>Sequencing the genomes of 1000 actinobacteria strains.</title>
        <authorList>
            <person name="Klenk H.-P."/>
        </authorList>
    </citation>
    <scope>NUCLEOTIDE SEQUENCE [LARGE SCALE GENOMIC DNA]</scope>
    <source>
        <strain evidence="2 3">DSM 102200</strain>
    </source>
</reference>
<dbReference type="Proteomes" id="UP000316096">
    <property type="component" value="Unassembled WGS sequence"/>
</dbReference>
<evidence type="ECO:0000313" key="3">
    <source>
        <dbReference type="Proteomes" id="UP000316096"/>
    </source>
</evidence>
<keyword evidence="1" id="KW-0812">Transmembrane</keyword>
<evidence type="ECO:0000313" key="2">
    <source>
        <dbReference type="EMBL" id="TQL90728.1"/>
    </source>
</evidence>
<sequence>MSEIFQYQCDALTGSMTDRARREIGAILGIICLLSAHIPTAVATSAPSPVFSLEVAPTRLVVPPGASAAARRFQVINGGRKPFTVTVQKSDFTASANGALSFKPDAPYAAANWVQVTPTHFVVAPGTTANVTFRVSMPAGAEPGDHQLALIFKVPAGRNAANIRINRGIATPVFITVPGPVSRSVEVSRVRAPGFALHGPILLSTTVHDSGTVHRDFRGKGKLHVDVGGDRVAFPDFTVLRDSTREITARWSPPLMCVCHATVSVPGSGGRTSAAVRIIIFPLHLLAILLGGLLALLLLGWFARRRYRAKVLAAASVLHAEQAANEDDQGV</sequence>
<protein>
    <recommendedName>
        <fullName evidence="4">DUF916 domain-containing protein</fullName>
    </recommendedName>
</protein>